<dbReference type="EMBL" id="JAOL01000097">
    <property type="protein sequence ID" value="EUA90890.1"/>
    <property type="molecule type" value="Genomic_DNA"/>
</dbReference>
<gene>
    <name evidence="2" type="ORF">I551_2602</name>
</gene>
<dbReference type="Proteomes" id="UP000020681">
    <property type="component" value="Unassembled WGS sequence"/>
</dbReference>
<evidence type="ECO:0000313" key="3">
    <source>
        <dbReference type="Proteomes" id="UP000020681"/>
    </source>
</evidence>
<sequence length="115" mass="12388">MPDTVQVVTAIVLLLAIGWRSRRRLPAAVIFGAIAAWVTRWYLGTLANEPVPAALWVWVGLTAVAAAMLVVGWRGPAGDAAPPPWSQFHSVRFARRWGSTSGSATSRPCRPRGIS</sequence>
<feature type="transmembrane region" description="Helical" evidence="1">
    <location>
        <begin position="25"/>
        <end position="43"/>
    </location>
</feature>
<keyword evidence="1" id="KW-0812">Transmembrane</keyword>
<reference evidence="2 3" key="1">
    <citation type="submission" date="2014-01" db="EMBL/GenBank/DDBJ databases">
        <authorList>
            <person name="Dobos K."/>
            <person name="Lenaerts A."/>
            <person name="Ordway D."/>
            <person name="DeGroote M.A."/>
            <person name="Parker T."/>
            <person name="Sizemore C."/>
            <person name="Tallon L.J."/>
            <person name="Sadzewicz L.K."/>
            <person name="Sengamalay N."/>
            <person name="Fraser C.M."/>
            <person name="Hine E."/>
            <person name="Shefchek K.A."/>
            <person name="Das S.P."/>
            <person name="Tettelin H."/>
        </authorList>
    </citation>
    <scope>NUCLEOTIDE SEQUENCE [LARGE SCALE GENOMIC DNA]</scope>
    <source>
        <strain evidence="2 3">Harvey</strain>
    </source>
</reference>
<evidence type="ECO:0000256" key="1">
    <source>
        <dbReference type="SAM" id="Phobius"/>
    </source>
</evidence>
<keyword evidence="1" id="KW-0472">Membrane</keyword>
<feature type="transmembrane region" description="Helical" evidence="1">
    <location>
        <begin position="55"/>
        <end position="73"/>
    </location>
</feature>
<comment type="caution">
    <text evidence="2">The sequence shown here is derived from an EMBL/GenBank/DDBJ whole genome shotgun (WGS) entry which is preliminary data.</text>
</comment>
<proteinExistence type="predicted"/>
<evidence type="ECO:0000313" key="2">
    <source>
        <dbReference type="EMBL" id="EUA90890.1"/>
    </source>
</evidence>
<protein>
    <submittedName>
        <fullName evidence="2">Uncharacterized protein</fullName>
    </submittedName>
</protein>
<organism evidence="2 3">
    <name type="scientific">Mycobacterium ulcerans str. Harvey</name>
    <dbReference type="NCBI Taxonomy" id="1299332"/>
    <lineage>
        <taxon>Bacteria</taxon>
        <taxon>Bacillati</taxon>
        <taxon>Actinomycetota</taxon>
        <taxon>Actinomycetes</taxon>
        <taxon>Mycobacteriales</taxon>
        <taxon>Mycobacteriaceae</taxon>
        <taxon>Mycobacterium</taxon>
        <taxon>Mycobacterium ulcerans group</taxon>
    </lineage>
</organism>
<accession>A0ABN0R1M2</accession>
<keyword evidence="3" id="KW-1185">Reference proteome</keyword>
<keyword evidence="1" id="KW-1133">Transmembrane helix</keyword>
<name>A0ABN0R1M2_MYCUL</name>